<gene>
    <name evidence="7" type="primary">pknD_17</name>
    <name evidence="7" type="ORF">PDESU_04882</name>
</gene>
<evidence type="ECO:0000256" key="2">
    <source>
        <dbReference type="ARBA" id="ARBA00022741"/>
    </source>
</evidence>
<keyword evidence="3 7" id="KW-0418">Kinase</keyword>
<keyword evidence="1" id="KW-0808">Transferase</keyword>
<keyword evidence="5" id="KW-0472">Membrane</keyword>
<keyword evidence="8" id="KW-1185">Reference proteome</keyword>
<sequence>MEGISSLMNEFNQREAESLKDAGTLVSQFLDSGNDVLTEEELAATSPILNSLDESRYHFTNENFMVAGGEKTISKVYDSQADRYVAIARPRKRETRSDMEQFLREARLTAKLQHPNILPVYEIGLDGEGIPYFVMRLLTGEGLRQIVHRQKDNEDDYREKYPMDRLLSIFLDVCDAVTYAHSRGVLHLDIKPSNVRVGRHGQTILYDWGLAKVVGGDETQLDDDAEEFDSDVLNDMTLSGMMKGTPGYMAPEQTVAKGFVSTRADVYALGALLYFILTGRVPVKGDTVQEIVRNTREGRILNPRVRLPASKVSTSLAAVSLKALSLDPSNRYGTAKELADEVTRYLRGYATRAERAGLFKQLQLYGRRHNKMLTVALLFFIVLAAVVGFSLVKVSVQRRAAETNFSLYRAEAERSGKLYEDMKAFMLRSASSGDFWDVGLMEELVLAEMGKTVSGDYRKELHWMLGVIAFIREEYNTAEGHFEESGTALNSVFRKQARLGIELKADDSVLLSDAQFAQMLEMPVTKAKFRKQILYYAYYERKNRPSTINPEEHLPVAIAMLNLINDTPGWGGKLKLKPLEGGGYHLNLSGAPYMMFSPPQYTGEGFVSILRPLNLKTIDISNTEVRDFSEFRRLRNLETLIARNVEIYDQKDAVYRLSNLDIRKLIISEGMLSEKNLKKLRKALDVDVVPAS</sequence>
<evidence type="ECO:0000256" key="1">
    <source>
        <dbReference type="ARBA" id="ARBA00022679"/>
    </source>
</evidence>
<dbReference type="EMBL" id="CAAHFG010000003">
    <property type="protein sequence ID" value="VGO16291.1"/>
    <property type="molecule type" value="Genomic_DNA"/>
</dbReference>
<accession>A0A6C2U9U8</accession>
<keyword evidence="4" id="KW-0067">ATP-binding</keyword>
<dbReference type="PROSITE" id="PS50011">
    <property type="entry name" value="PROTEIN_KINASE_DOM"/>
    <property type="match status" value="1"/>
</dbReference>
<organism evidence="7 8">
    <name type="scientific">Pontiella desulfatans</name>
    <dbReference type="NCBI Taxonomy" id="2750659"/>
    <lineage>
        <taxon>Bacteria</taxon>
        <taxon>Pseudomonadati</taxon>
        <taxon>Kiritimatiellota</taxon>
        <taxon>Kiritimatiellia</taxon>
        <taxon>Kiritimatiellales</taxon>
        <taxon>Pontiellaceae</taxon>
        <taxon>Pontiella</taxon>
    </lineage>
</organism>
<protein>
    <submittedName>
        <fullName evidence="7">Serine/threonine-protein kinase PknD</fullName>
    </submittedName>
</protein>
<feature type="transmembrane region" description="Helical" evidence="5">
    <location>
        <begin position="372"/>
        <end position="392"/>
    </location>
</feature>
<keyword evidence="5" id="KW-1133">Transmembrane helix</keyword>
<evidence type="ECO:0000256" key="3">
    <source>
        <dbReference type="ARBA" id="ARBA00022777"/>
    </source>
</evidence>
<keyword evidence="5" id="KW-0812">Transmembrane</keyword>
<dbReference type="Pfam" id="PF00069">
    <property type="entry name" value="Pkinase"/>
    <property type="match status" value="1"/>
</dbReference>
<name>A0A6C2U9U8_PONDE</name>
<dbReference type="PANTHER" id="PTHR43289:SF6">
    <property type="entry name" value="SERINE_THREONINE-PROTEIN KINASE NEKL-3"/>
    <property type="match status" value="1"/>
</dbReference>
<dbReference type="GO" id="GO:0005524">
    <property type="term" value="F:ATP binding"/>
    <property type="evidence" value="ECO:0007669"/>
    <property type="project" value="UniProtKB-KW"/>
</dbReference>
<keyword evidence="2" id="KW-0547">Nucleotide-binding</keyword>
<dbReference type="AlphaFoldDB" id="A0A6C2U9U8"/>
<evidence type="ECO:0000313" key="7">
    <source>
        <dbReference type="EMBL" id="VGO16291.1"/>
    </source>
</evidence>
<evidence type="ECO:0000259" key="6">
    <source>
        <dbReference type="PROSITE" id="PS50011"/>
    </source>
</evidence>
<dbReference type="PANTHER" id="PTHR43289">
    <property type="entry name" value="MITOGEN-ACTIVATED PROTEIN KINASE KINASE KINASE 20-RELATED"/>
    <property type="match status" value="1"/>
</dbReference>
<feature type="domain" description="Protein kinase" evidence="6">
    <location>
        <begin position="59"/>
        <end position="346"/>
    </location>
</feature>
<dbReference type="InterPro" id="IPR011009">
    <property type="entry name" value="Kinase-like_dom_sf"/>
</dbReference>
<evidence type="ECO:0000313" key="8">
    <source>
        <dbReference type="Proteomes" id="UP000366872"/>
    </source>
</evidence>
<dbReference type="Proteomes" id="UP000366872">
    <property type="component" value="Unassembled WGS sequence"/>
</dbReference>
<dbReference type="SMART" id="SM00220">
    <property type="entry name" value="S_TKc"/>
    <property type="match status" value="1"/>
</dbReference>
<reference evidence="7 8" key="1">
    <citation type="submission" date="2019-04" db="EMBL/GenBank/DDBJ databases">
        <authorList>
            <person name="Van Vliet M D."/>
        </authorList>
    </citation>
    <scope>NUCLEOTIDE SEQUENCE [LARGE SCALE GENOMIC DNA]</scope>
    <source>
        <strain evidence="7 8">F1</strain>
    </source>
</reference>
<evidence type="ECO:0000256" key="5">
    <source>
        <dbReference type="SAM" id="Phobius"/>
    </source>
</evidence>
<dbReference type="Gene3D" id="1.10.510.10">
    <property type="entry name" value="Transferase(Phosphotransferase) domain 1"/>
    <property type="match status" value="1"/>
</dbReference>
<dbReference type="SUPFAM" id="SSF56112">
    <property type="entry name" value="Protein kinase-like (PK-like)"/>
    <property type="match status" value="1"/>
</dbReference>
<dbReference type="InterPro" id="IPR000719">
    <property type="entry name" value="Prot_kinase_dom"/>
</dbReference>
<evidence type="ECO:0000256" key="4">
    <source>
        <dbReference type="ARBA" id="ARBA00022840"/>
    </source>
</evidence>
<dbReference type="CDD" id="cd14014">
    <property type="entry name" value="STKc_PknB_like"/>
    <property type="match status" value="1"/>
</dbReference>
<dbReference type="GO" id="GO:0004674">
    <property type="term" value="F:protein serine/threonine kinase activity"/>
    <property type="evidence" value="ECO:0007669"/>
    <property type="project" value="TreeGrafter"/>
</dbReference>
<proteinExistence type="predicted"/>